<sequence length="48" mass="5487">MKVLPLCLRHFMNHCRGFFNPSDIPFLGEQVASNFFITNEESPSISTN</sequence>
<gene>
    <name evidence="1" type="ORF">ES332_D10G056700v1</name>
</gene>
<accession>A0A5D2J1J8</accession>
<evidence type="ECO:0000313" key="2">
    <source>
        <dbReference type="Proteomes" id="UP000322667"/>
    </source>
</evidence>
<name>A0A5D2J1J8_GOSTO</name>
<protein>
    <submittedName>
        <fullName evidence="1">Uncharacterized protein</fullName>
    </submittedName>
</protein>
<dbReference type="Proteomes" id="UP000322667">
    <property type="component" value="Chromosome D10"/>
</dbReference>
<reference evidence="1 2" key="1">
    <citation type="submission" date="2019-07" db="EMBL/GenBank/DDBJ databases">
        <title>WGS assembly of Gossypium tomentosum.</title>
        <authorList>
            <person name="Chen Z.J."/>
            <person name="Sreedasyam A."/>
            <person name="Ando A."/>
            <person name="Song Q."/>
            <person name="De L."/>
            <person name="Hulse-Kemp A."/>
            <person name="Ding M."/>
            <person name="Ye W."/>
            <person name="Kirkbride R."/>
            <person name="Jenkins J."/>
            <person name="Plott C."/>
            <person name="Lovell J."/>
            <person name="Lin Y.-M."/>
            <person name="Vaughn R."/>
            <person name="Liu B."/>
            <person name="Li W."/>
            <person name="Simpson S."/>
            <person name="Scheffler B."/>
            <person name="Saski C."/>
            <person name="Grover C."/>
            <person name="Hu G."/>
            <person name="Conover J."/>
            <person name="Carlson J."/>
            <person name="Shu S."/>
            <person name="Boston L."/>
            <person name="Williams M."/>
            <person name="Peterson D."/>
            <person name="Mcgee K."/>
            <person name="Jones D."/>
            <person name="Wendel J."/>
            <person name="Stelly D."/>
            <person name="Grimwood J."/>
            <person name="Schmutz J."/>
        </authorList>
    </citation>
    <scope>NUCLEOTIDE SEQUENCE [LARGE SCALE GENOMIC DNA]</scope>
    <source>
        <strain evidence="1">7179.01</strain>
    </source>
</reference>
<dbReference type="EMBL" id="CM017632">
    <property type="protein sequence ID" value="TYH48275.1"/>
    <property type="molecule type" value="Genomic_DNA"/>
</dbReference>
<keyword evidence="2" id="KW-1185">Reference proteome</keyword>
<proteinExistence type="predicted"/>
<evidence type="ECO:0000313" key="1">
    <source>
        <dbReference type="EMBL" id="TYH48275.1"/>
    </source>
</evidence>
<dbReference type="AlphaFoldDB" id="A0A5D2J1J8"/>
<organism evidence="1 2">
    <name type="scientific">Gossypium tomentosum</name>
    <name type="common">Hawaiian cotton</name>
    <name type="synonym">Gossypium sandvicense</name>
    <dbReference type="NCBI Taxonomy" id="34277"/>
    <lineage>
        <taxon>Eukaryota</taxon>
        <taxon>Viridiplantae</taxon>
        <taxon>Streptophyta</taxon>
        <taxon>Embryophyta</taxon>
        <taxon>Tracheophyta</taxon>
        <taxon>Spermatophyta</taxon>
        <taxon>Magnoliopsida</taxon>
        <taxon>eudicotyledons</taxon>
        <taxon>Gunneridae</taxon>
        <taxon>Pentapetalae</taxon>
        <taxon>rosids</taxon>
        <taxon>malvids</taxon>
        <taxon>Malvales</taxon>
        <taxon>Malvaceae</taxon>
        <taxon>Malvoideae</taxon>
        <taxon>Gossypium</taxon>
    </lineage>
</organism>